<proteinExistence type="predicted"/>
<dbReference type="Proteomes" id="UP001516464">
    <property type="component" value="Unassembled WGS sequence"/>
</dbReference>
<comment type="caution">
    <text evidence="2">The sequence shown here is derived from an EMBL/GenBank/DDBJ whole genome shotgun (WGS) entry which is preliminary data.</text>
</comment>
<organism evidence="2 3">
    <name type="scientific">Astathelohania contejeani</name>
    <dbReference type="NCBI Taxonomy" id="164912"/>
    <lineage>
        <taxon>Eukaryota</taxon>
        <taxon>Fungi</taxon>
        <taxon>Fungi incertae sedis</taxon>
        <taxon>Microsporidia</taxon>
        <taxon>Astathelohaniidae</taxon>
        <taxon>Astathelohania</taxon>
    </lineage>
</organism>
<evidence type="ECO:0000313" key="3">
    <source>
        <dbReference type="Proteomes" id="UP001516464"/>
    </source>
</evidence>
<feature type="transmembrane region" description="Helical" evidence="1">
    <location>
        <begin position="6"/>
        <end position="24"/>
    </location>
</feature>
<dbReference type="EMBL" id="SBIQ01000042">
    <property type="protein sequence ID" value="KAF7683909.1"/>
    <property type="molecule type" value="Genomic_DNA"/>
</dbReference>
<keyword evidence="3" id="KW-1185">Reference proteome</keyword>
<protein>
    <submittedName>
        <fullName evidence="2">Uncharacterized protein</fullName>
    </submittedName>
</protein>
<reference evidence="2 3" key="1">
    <citation type="submission" date="2019-01" db="EMBL/GenBank/DDBJ databases">
        <title>Genomes sequencing and comparative genomics of infectious freshwater microsporidia, Cucumispora dikerogammari and Thelohania contejeani.</title>
        <authorList>
            <person name="Cormier A."/>
            <person name="Giraud I."/>
            <person name="Wattier R."/>
            <person name="Teixeira M."/>
            <person name="Grandjean F."/>
            <person name="Rigaud T."/>
            <person name="Cordaux R."/>
        </authorList>
    </citation>
    <scope>NUCLEOTIDE SEQUENCE [LARGE SCALE GENOMIC DNA]</scope>
    <source>
        <strain evidence="2">T1</strain>
        <tissue evidence="2">Spores</tissue>
    </source>
</reference>
<name>A0ABQ7I0K2_9MICR</name>
<keyword evidence="1" id="KW-1133">Transmembrane helix</keyword>
<sequence length="123" mass="13159">MKFNTIYSILVLFGILYCHPYGFFDRFRYGGSASKSIADKAAAEAAADVSASAARRAVAAEKAAEAATLAERQAEALKEEEELRARVAARTDVPILTGAGYSGASSYRYRSGSRGFRSGTALY</sequence>
<evidence type="ECO:0000256" key="1">
    <source>
        <dbReference type="SAM" id="Phobius"/>
    </source>
</evidence>
<accession>A0ABQ7I0K2</accession>
<gene>
    <name evidence="2" type="ORF">TCON_0901</name>
</gene>
<evidence type="ECO:0000313" key="2">
    <source>
        <dbReference type="EMBL" id="KAF7683909.1"/>
    </source>
</evidence>
<keyword evidence="1" id="KW-0472">Membrane</keyword>
<keyword evidence="1" id="KW-0812">Transmembrane</keyword>